<protein>
    <submittedName>
        <fullName evidence="2">DoxX subfamily protein</fullName>
    </submittedName>
</protein>
<dbReference type="AlphaFoldDB" id="A0A084U831"/>
<feature type="transmembrane region" description="Helical" evidence="1">
    <location>
        <begin position="87"/>
        <end position="109"/>
    </location>
</feature>
<dbReference type="Proteomes" id="UP000053675">
    <property type="component" value="Unassembled WGS sequence"/>
</dbReference>
<dbReference type="PATRIC" id="fig|472175.3.peg.136"/>
<keyword evidence="1" id="KW-0812">Transmembrane</keyword>
<dbReference type="OrthoDB" id="121744at2"/>
<evidence type="ECO:0000256" key="1">
    <source>
        <dbReference type="SAM" id="Phobius"/>
    </source>
</evidence>
<dbReference type="GO" id="GO:0016020">
    <property type="term" value="C:membrane"/>
    <property type="evidence" value="ECO:0007669"/>
    <property type="project" value="UniProtKB-SubCell"/>
</dbReference>
<dbReference type="RefSeq" id="WP_036478712.1">
    <property type="nucleotide sequence ID" value="NZ_JMQM01000001.1"/>
</dbReference>
<comment type="caution">
    <text evidence="2">The sequence shown here is derived from an EMBL/GenBank/DDBJ whole genome shotgun (WGS) entry which is preliminary data.</text>
</comment>
<accession>A0A084U831</accession>
<sequence>MHSLFEGAVSLHRRIFNAVENFADNWLPGLAARFAFLAVLYLYFLNSARTKVEEGFLGFFNVSDAAYFQIALPAVEAAGFDVSQVSFFPWTPIVWAGTYAEFLLPLLIVIGLFTRLAALGMIGFIIVQSIVDITVHQVGAETAGAWFDRFSDGLIWDQRTLWAFLLGYLVLKGAGAVSMDWALWRWWHSSPETPPHAATVT</sequence>
<name>A0A084U831_9HYPH</name>
<keyword evidence="1" id="KW-1133">Transmembrane helix</keyword>
<dbReference type="STRING" id="472175.EL18_00132"/>
<feature type="transmembrane region" description="Helical" evidence="1">
    <location>
        <begin position="26"/>
        <end position="44"/>
    </location>
</feature>
<evidence type="ECO:0000313" key="2">
    <source>
        <dbReference type="EMBL" id="KFB09117.1"/>
    </source>
</evidence>
<evidence type="ECO:0000313" key="3">
    <source>
        <dbReference type="Proteomes" id="UP000053675"/>
    </source>
</evidence>
<proteinExistence type="predicted"/>
<gene>
    <name evidence="2" type="ORF">EL18_00132</name>
</gene>
<organism evidence="2 3">
    <name type="scientific">Nitratireductor basaltis</name>
    <dbReference type="NCBI Taxonomy" id="472175"/>
    <lineage>
        <taxon>Bacteria</taxon>
        <taxon>Pseudomonadati</taxon>
        <taxon>Pseudomonadota</taxon>
        <taxon>Alphaproteobacteria</taxon>
        <taxon>Hyphomicrobiales</taxon>
        <taxon>Phyllobacteriaceae</taxon>
        <taxon>Nitratireductor</taxon>
    </lineage>
</organism>
<dbReference type="EMBL" id="JMQM01000001">
    <property type="protein sequence ID" value="KFB09117.1"/>
    <property type="molecule type" value="Genomic_DNA"/>
</dbReference>
<reference evidence="2 3" key="1">
    <citation type="submission" date="2014-05" db="EMBL/GenBank/DDBJ databases">
        <title>Draft Genome Sequence of Nitratireductor basaltis Strain UMTGB225, A Marine Bacterium Isolated from Green Barrel Tunicate.</title>
        <authorList>
            <person name="Gan H.Y."/>
        </authorList>
    </citation>
    <scope>NUCLEOTIDE SEQUENCE [LARGE SCALE GENOMIC DNA]</scope>
    <source>
        <strain evidence="2 3">UMTGB225</strain>
    </source>
</reference>
<feature type="transmembrane region" description="Helical" evidence="1">
    <location>
        <begin position="160"/>
        <end position="183"/>
    </location>
</feature>
<keyword evidence="3" id="KW-1185">Reference proteome</keyword>
<feature type="transmembrane region" description="Helical" evidence="1">
    <location>
        <begin position="56"/>
        <end position="75"/>
    </location>
</feature>
<keyword evidence="1" id="KW-0472">Membrane</keyword>
<dbReference type="eggNOG" id="COG2259">
    <property type="taxonomic scope" value="Bacteria"/>
</dbReference>